<organism evidence="1">
    <name type="scientific">gut metagenome</name>
    <dbReference type="NCBI Taxonomy" id="749906"/>
    <lineage>
        <taxon>unclassified sequences</taxon>
        <taxon>metagenomes</taxon>
        <taxon>organismal metagenomes</taxon>
    </lineage>
</organism>
<dbReference type="AlphaFoldDB" id="J9BUA9"/>
<gene>
    <name evidence="1" type="ORF">EVA_20760</name>
</gene>
<dbReference type="SUPFAM" id="SSF49785">
    <property type="entry name" value="Galactose-binding domain-like"/>
    <property type="match status" value="1"/>
</dbReference>
<sequence length="1149" mass="126333">MKKIYGFIAALLMCFVTTAQAQVAWTPAENSVEEADFETGEGHFYVLQEGDNTKLNDAGEEVTDGHSQGKYMSSGEGAQSVEVTPECIFCFIPTGEEAQGFPVYVLYNLAKQQYLAMDGAYVPTKAQAYKFTARKAEAKDEESLSATDWLEYSNAVSSTRSIHAVENGAWVLCHPSQKQYIGFVGAISFRPWVDTNNWYIKVATKSEMSGFEQLSEAFTKYFGQNGEEPTLEHFPVGTTTGCISQEIFDQLVAAYNEANALMAIGDAAGDEECLAAVKSIEDAFAAYQKGLVGLTEGYYMVKNKRGGFLKTKDNKAFVDKGISYPVESWTLAKTTYIWKVEKSETDGQFLFKNYANNLYLGAGGQFNMAEKGVAFRPEHHDSIDYIIFEGSNQINAKMDGFLCHWNDKSDVGNHFRFYAVDAAAIDSLDQKVEQQMIDKKLAEIVQGASNDMKRVAYKNGFIKDGFYSLPSDSGLVRKFAKCNATEPSEGKEIYAFDGKLDTYYHTIWSDKSKFPNDLHWVQLDLGKEVSSVVVKFSYRHNNNNSNPSRIALVAPEDGNPEAEVWGDTLYKDTVVYEYATQYPAGKRDSTTYICKIDLGKSVQYLRMAVPTTKVNQIKGGGPLWHVAEFRIYDAAECVENPKYTMVPADVKKALEDAIAEGEAAVAAHKGTEELCEKVEKALDAFWEAYPDPNDLIYSIEVAEEKIATAVEGDLMAQYEAGAKDALQAVVDAIKTAIDGKDLTLAEIKEYQAKLDAAVAEFNSKLHVPETGEVYRIVCVAPTEFDGDPHRQWGSYVASANADVNGHPVWKYNPDFDEIIDDRLNALWLVTKDEKGFVFKNLANGYYLNNPYEGLDEEDYDEVEGTKLGFSVEPKHFNLEASTIAEGAFLVSVINGQYMNADPVGSVVHYFDRTDIHAIFTFEKLEDELTGNIVDVKPGKVQVVTLPYEVQSVVTAANDFTGVAYKVLGKKDNQIVLDAYAEGETIEAGVPFIIEALAADPTIEGDKGETYIQADLANTDILNQTYVYDVKQVNGLVSAPAEIKVGAGYGMIVDKTVVPTSDKDVIAAGTGFFNNSLPDATEEGTYFLAVEGTITGEGTAVENVTIQKNVASDVYTISGVKVRSNVKAANATKGLPKGVYIVAGKKVVVK</sequence>
<dbReference type="Gene3D" id="2.60.120.260">
    <property type="entry name" value="Galactose-binding domain-like"/>
    <property type="match status" value="1"/>
</dbReference>
<protein>
    <submittedName>
        <fullName evidence="1">Secreted protein</fullName>
    </submittedName>
</protein>
<dbReference type="InterPro" id="IPR008979">
    <property type="entry name" value="Galactose-bd-like_sf"/>
</dbReference>
<dbReference type="EMBL" id="AMCI01008372">
    <property type="protein sequence ID" value="EJW91135.1"/>
    <property type="molecule type" value="Genomic_DNA"/>
</dbReference>
<name>J9BUA9_9ZZZZ</name>
<comment type="caution">
    <text evidence="1">The sequence shown here is derived from an EMBL/GenBank/DDBJ whole genome shotgun (WGS) entry which is preliminary data.</text>
</comment>
<accession>J9BUA9</accession>
<evidence type="ECO:0000313" key="1">
    <source>
        <dbReference type="EMBL" id="EJW91135.1"/>
    </source>
</evidence>
<dbReference type="Gene3D" id="1.20.1270.90">
    <property type="entry name" value="AF1782-like"/>
    <property type="match status" value="1"/>
</dbReference>
<reference evidence="1" key="1">
    <citation type="journal article" date="2012" name="PLoS ONE">
        <title>Gene sets for utilization of primary and secondary nutrition supplies in the distal gut of endangered iberian lynx.</title>
        <authorList>
            <person name="Alcaide M."/>
            <person name="Messina E."/>
            <person name="Richter M."/>
            <person name="Bargiela R."/>
            <person name="Peplies J."/>
            <person name="Huws S.A."/>
            <person name="Newbold C.J."/>
            <person name="Golyshin P.N."/>
            <person name="Simon M.A."/>
            <person name="Lopez G."/>
            <person name="Yakimov M.M."/>
            <person name="Ferrer M."/>
        </authorList>
    </citation>
    <scope>NUCLEOTIDE SEQUENCE</scope>
</reference>
<proteinExistence type="predicted"/>